<feature type="domain" description="Histidine kinase" evidence="14">
    <location>
        <begin position="154"/>
        <end position="370"/>
    </location>
</feature>
<evidence type="ECO:0000256" key="7">
    <source>
        <dbReference type="ARBA" id="ARBA00022741"/>
    </source>
</evidence>
<dbReference type="GO" id="GO:0005886">
    <property type="term" value="C:plasma membrane"/>
    <property type="evidence" value="ECO:0007669"/>
    <property type="project" value="UniProtKB-SubCell"/>
</dbReference>
<evidence type="ECO:0000256" key="3">
    <source>
        <dbReference type="ARBA" id="ARBA00012438"/>
    </source>
</evidence>
<evidence type="ECO:0000256" key="13">
    <source>
        <dbReference type="SAM" id="Phobius"/>
    </source>
</evidence>
<keyword evidence="7" id="KW-0547">Nucleotide-binding</keyword>
<dbReference type="InterPro" id="IPR005467">
    <property type="entry name" value="His_kinase_dom"/>
</dbReference>
<evidence type="ECO:0000256" key="2">
    <source>
        <dbReference type="ARBA" id="ARBA00004236"/>
    </source>
</evidence>
<evidence type="ECO:0000313" key="15">
    <source>
        <dbReference type="EMBL" id="GEO88629.1"/>
    </source>
</evidence>
<feature type="transmembrane region" description="Helical" evidence="13">
    <location>
        <begin position="6"/>
        <end position="25"/>
    </location>
</feature>
<comment type="caution">
    <text evidence="15">The sequence shown here is derived from an EMBL/GenBank/DDBJ whole genome shotgun (WGS) entry which is preliminary data.</text>
</comment>
<dbReference type="GO" id="GO:0016036">
    <property type="term" value="P:cellular response to phosphate starvation"/>
    <property type="evidence" value="ECO:0007669"/>
    <property type="project" value="TreeGrafter"/>
</dbReference>
<keyword evidence="13" id="KW-0812">Transmembrane</keyword>
<dbReference type="CDD" id="cd00075">
    <property type="entry name" value="HATPase"/>
    <property type="match status" value="1"/>
</dbReference>
<dbReference type="Pfam" id="PF02518">
    <property type="entry name" value="HATPase_c"/>
    <property type="match status" value="1"/>
</dbReference>
<keyword evidence="10" id="KW-0902">Two-component regulatory system</keyword>
<dbReference type="GO" id="GO:0000155">
    <property type="term" value="F:phosphorelay sensor kinase activity"/>
    <property type="evidence" value="ECO:0007669"/>
    <property type="project" value="InterPro"/>
</dbReference>
<evidence type="ECO:0000256" key="8">
    <source>
        <dbReference type="ARBA" id="ARBA00022777"/>
    </source>
</evidence>
<dbReference type="InterPro" id="IPR004358">
    <property type="entry name" value="Sig_transdc_His_kin-like_C"/>
</dbReference>
<keyword evidence="9" id="KW-0067">ATP-binding</keyword>
<dbReference type="SMART" id="SM00388">
    <property type="entry name" value="HisKA"/>
    <property type="match status" value="1"/>
</dbReference>
<keyword evidence="11 13" id="KW-0472">Membrane</keyword>
<proteinExistence type="predicted"/>
<protein>
    <recommendedName>
        <fullName evidence="12">Sensor-like histidine kinase SenX3</fullName>
        <ecNumber evidence="3">2.7.13.3</ecNumber>
    </recommendedName>
</protein>
<sequence length="377" mass="40577">MEVSWILAGAVGVVLGALITYVWWFSERSQDAVPPSPGPAVPPDISTVLSVLRSSALVMDQQERVLRASAAAIGLGLVTDDDQLRSAELLELVRRVRRDGEVREAEFEIRIRRRPPVYVRARVAPLSHGLMLALVEDRTTEQRVEALRRDFVANVSHELKTPIGAISLLAEAVGEARDDPEAVERFAARMQTEGERLTRLVQQIIDLSRLQADVASADAGVVTVGDLVAEAVEHSHTDAEAKDIKITQDVAPGLHLRGDRAQLHAAVSNLVENAVTYSPPGSAVAVAASADGEDVRITVSDRGVGIAPEEQERIFERFYRVDPARARATGGTGLGLSIVKHVAASNGGTVEVWSEPGLGSSFTLVLPARDVDEGEHE</sequence>
<dbReference type="EC" id="2.7.13.3" evidence="3"/>
<dbReference type="InterPro" id="IPR050351">
    <property type="entry name" value="BphY/WalK/GraS-like"/>
</dbReference>
<evidence type="ECO:0000256" key="11">
    <source>
        <dbReference type="ARBA" id="ARBA00023136"/>
    </source>
</evidence>
<comment type="catalytic activity">
    <reaction evidence="1">
        <text>ATP + protein L-histidine = ADP + protein N-phospho-L-histidine.</text>
        <dbReference type="EC" id="2.7.13.3"/>
    </reaction>
</comment>
<evidence type="ECO:0000256" key="12">
    <source>
        <dbReference type="ARBA" id="ARBA00039401"/>
    </source>
</evidence>
<dbReference type="GO" id="GO:0005524">
    <property type="term" value="F:ATP binding"/>
    <property type="evidence" value="ECO:0007669"/>
    <property type="project" value="UniProtKB-KW"/>
</dbReference>
<dbReference type="Proteomes" id="UP000321769">
    <property type="component" value="Unassembled WGS sequence"/>
</dbReference>
<comment type="subcellular location">
    <subcellularLocation>
        <location evidence="2">Cell membrane</location>
    </subcellularLocation>
</comment>
<evidence type="ECO:0000259" key="14">
    <source>
        <dbReference type="PROSITE" id="PS50109"/>
    </source>
</evidence>
<name>A0A512HT54_9ACTN</name>
<accession>A0A512HT54</accession>
<evidence type="ECO:0000256" key="6">
    <source>
        <dbReference type="ARBA" id="ARBA00022679"/>
    </source>
</evidence>
<evidence type="ECO:0000256" key="4">
    <source>
        <dbReference type="ARBA" id="ARBA00022475"/>
    </source>
</evidence>
<evidence type="ECO:0000256" key="9">
    <source>
        <dbReference type="ARBA" id="ARBA00022840"/>
    </source>
</evidence>
<keyword evidence="16" id="KW-1185">Reference proteome</keyword>
<gene>
    <name evidence="15" type="ORF">AFL01nite_09560</name>
</gene>
<keyword evidence="5" id="KW-0597">Phosphoprotein</keyword>
<organism evidence="15 16">
    <name type="scientific">Aeromicrobium flavum</name>
    <dbReference type="NCBI Taxonomy" id="416568"/>
    <lineage>
        <taxon>Bacteria</taxon>
        <taxon>Bacillati</taxon>
        <taxon>Actinomycetota</taxon>
        <taxon>Actinomycetes</taxon>
        <taxon>Propionibacteriales</taxon>
        <taxon>Nocardioidaceae</taxon>
        <taxon>Aeromicrobium</taxon>
    </lineage>
</organism>
<keyword evidence="8 15" id="KW-0418">Kinase</keyword>
<dbReference type="Gene3D" id="1.10.287.130">
    <property type="match status" value="1"/>
</dbReference>
<dbReference type="InterPro" id="IPR036890">
    <property type="entry name" value="HATPase_C_sf"/>
</dbReference>
<dbReference type="GO" id="GO:0004721">
    <property type="term" value="F:phosphoprotein phosphatase activity"/>
    <property type="evidence" value="ECO:0007669"/>
    <property type="project" value="TreeGrafter"/>
</dbReference>
<dbReference type="PANTHER" id="PTHR45453:SF1">
    <property type="entry name" value="PHOSPHATE REGULON SENSOR PROTEIN PHOR"/>
    <property type="match status" value="1"/>
</dbReference>
<evidence type="ECO:0000313" key="16">
    <source>
        <dbReference type="Proteomes" id="UP000321769"/>
    </source>
</evidence>
<dbReference type="EMBL" id="BJZQ01000003">
    <property type="protein sequence ID" value="GEO88629.1"/>
    <property type="molecule type" value="Genomic_DNA"/>
</dbReference>
<dbReference type="FunFam" id="3.30.565.10:FF:000006">
    <property type="entry name" value="Sensor histidine kinase WalK"/>
    <property type="match status" value="1"/>
</dbReference>
<dbReference type="PROSITE" id="PS50109">
    <property type="entry name" value="HIS_KIN"/>
    <property type="match status" value="1"/>
</dbReference>
<dbReference type="RefSeq" id="WP_246119584.1">
    <property type="nucleotide sequence ID" value="NZ_BAAAYQ010000005.1"/>
</dbReference>
<dbReference type="InterPro" id="IPR003661">
    <property type="entry name" value="HisK_dim/P_dom"/>
</dbReference>
<dbReference type="AlphaFoldDB" id="A0A512HT54"/>
<dbReference type="CDD" id="cd00082">
    <property type="entry name" value="HisKA"/>
    <property type="match status" value="1"/>
</dbReference>
<keyword evidence="4" id="KW-1003">Cell membrane</keyword>
<dbReference type="Pfam" id="PF00512">
    <property type="entry name" value="HisKA"/>
    <property type="match status" value="1"/>
</dbReference>
<evidence type="ECO:0000256" key="5">
    <source>
        <dbReference type="ARBA" id="ARBA00022553"/>
    </source>
</evidence>
<evidence type="ECO:0000256" key="10">
    <source>
        <dbReference type="ARBA" id="ARBA00023012"/>
    </source>
</evidence>
<dbReference type="SMART" id="SM00387">
    <property type="entry name" value="HATPase_c"/>
    <property type="match status" value="1"/>
</dbReference>
<evidence type="ECO:0000256" key="1">
    <source>
        <dbReference type="ARBA" id="ARBA00000085"/>
    </source>
</evidence>
<keyword evidence="13" id="KW-1133">Transmembrane helix</keyword>
<dbReference type="InterPro" id="IPR003594">
    <property type="entry name" value="HATPase_dom"/>
</dbReference>
<reference evidence="15 16" key="1">
    <citation type="submission" date="2019-07" db="EMBL/GenBank/DDBJ databases">
        <title>Whole genome shotgun sequence of Aeromicrobium flavum NBRC 107625.</title>
        <authorList>
            <person name="Hosoyama A."/>
            <person name="Uohara A."/>
            <person name="Ohji S."/>
            <person name="Ichikawa N."/>
        </authorList>
    </citation>
    <scope>NUCLEOTIDE SEQUENCE [LARGE SCALE GENOMIC DNA]</scope>
    <source>
        <strain evidence="15 16">NBRC 107625</strain>
    </source>
</reference>
<keyword evidence="6" id="KW-0808">Transferase</keyword>
<dbReference type="PANTHER" id="PTHR45453">
    <property type="entry name" value="PHOSPHATE REGULON SENSOR PROTEIN PHOR"/>
    <property type="match status" value="1"/>
</dbReference>
<dbReference type="FunFam" id="1.10.287.130:FF:000008">
    <property type="entry name" value="Two-component sensor histidine kinase"/>
    <property type="match status" value="1"/>
</dbReference>
<dbReference type="InterPro" id="IPR036097">
    <property type="entry name" value="HisK_dim/P_sf"/>
</dbReference>
<dbReference type="SUPFAM" id="SSF55874">
    <property type="entry name" value="ATPase domain of HSP90 chaperone/DNA topoisomerase II/histidine kinase"/>
    <property type="match status" value="1"/>
</dbReference>
<dbReference type="Gene3D" id="3.30.565.10">
    <property type="entry name" value="Histidine kinase-like ATPase, C-terminal domain"/>
    <property type="match status" value="1"/>
</dbReference>
<dbReference type="PRINTS" id="PR00344">
    <property type="entry name" value="BCTRLSENSOR"/>
</dbReference>
<dbReference type="SUPFAM" id="SSF47384">
    <property type="entry name" value="Homodimeric domain of signal transducing histidine kinase"/>
    <property type="match status" value="1"/>
</dbReference>